<feature type="compositionally biased region" description="Basic residues" evidence="1">
    <location>
        <begin position="54"/>
        <end position="65"/>
    </location>
</feature>
<feature type="compositionally biased region" description="Basic residues" evidence="1">
    <location>
        <begin position="33"/>
        <end position="45"/>
    </location>
</feature>
<accession>S8CNY5</accession>
<dbReference type="CDD" id="cd00024">
    <property type="entry name" value="CD_CSD"/>
    <property type="match status" value="1"/>
</dbReference>
<evidence type="ECO:0000313" key="4">
    <source>
        <dbReference type="Proteomes" id="UP000015453"/>
    </source>
</evidence>
<feature type="non-terminal residue" evidence="3">
    <location>
        <position position="1"/>
    </location>
</feature>
<dbReference type="Pfam" id="PF00385">
    <property type="entry name" value="Chromo"/>
    <property type="match status" value="1"/>
</dbReference>
<dbReference type="Proteomes" id="UP000015453">
    <property type="component" value="Unassembled WGS sequence"/>
</dbReference>
<gene>
    <name evidence="3" type="ORF">M569_06347</name>
</gene>
<dbReference type="PANTHER" id="PTHR47240">
    <property type="entry name" value="CHROMO DOMAIN-CONTAINING PROTEIN LHP1"/>
    <property type="match status" value="1"/>
</dbReference>
<feature type="region of interest" description="Disordered" evidence="1">
    <location>
        <begin position="28"/>
        <end position="65"/>
    </location>
</feature>
<reference evidence="3 4" key="1">
    <citation type="journal article" date="2013" name="BMC Genomics">
        <title>The miniature genome of a carnivorous plant Genlisea aurea contains a low number of genes and short non-coding sequences.</title>
        <authorList>
            <person name="Leushkin E.V."/>
            <person name="Sutormin R.A."/>
            <person name="Nabieva E.R."/>
            <person name="Penin A.A."/>
            <person name="Kondrashov A.S."/>
            <person name="Logacheva M.D."/>
        </authorList>
    </citation>
    <scope>NUCLEOTIDE SEQUENCE [LARGE SCALE GENOMIC DNA]</scope>
</reference>
<dbReference type="InterPro" id="IPR023780">
    <property type="entry name" value="Chromo_domain"/>
</dbReference>
<proteinExistence type="predicted"/>
<dbReference type="InterPro" id="IPR044251">
    <property type="entry name" value="LHP1-like"/>
</dbReference>
<keyword evidence="4" id="KW-1185">Reference proteome</keyword>
<dbReference type="PANTHER" id="PTHR47240:SF2">
    <property type="entry name" value="CHROMO DOMAIN-CONTAINING PROTEIN LHP1"/>
    <property type="match status" value="1"/>
</dbReference>
<comment type="caution">
    <text evidence="3">The sequence shown here is derived from an EMBL/GenBank/DDBJ whole genome shotgun (WGS) entry which is preliminary data.</text>
</comment>
<dbReference type="Gene3D" id="2.40.50.40">
    <property type="match status" value="1"/>
</dbReference>
<dbReference type="SUPFAM" id="SSF54160">
    <property type="entry name" value="Chromo domain-like"/>
    <property type="match status" value="1"/>
</dbReference>
<sequence length="65" mass="7720">RGWSEAENTWEPLDNLLQVYDIIEAFEESLKAGKNRSTRKRKRKTSVTTTPVPTKRRQQRHHQQS</sequence>
<dbReference type="GO" id="GO:0031507">
    <property type="term" value="P:heterochromatin formation"/>
    <property type="evidence" value="ECO:0007669"/>
    <property type="project" value="InterPro"/>
</dbReference>
<feature type="domain" description="Chromo" evidence="2">
    <location>
        <begin position="1"/>
        <end position="28"/>
    </location>
</feature>
<evidence type="ECO:0000259" key="2">
    <source>
        <dbReference type="Pfam" id="PF00385"/>
    </source>
</evidence>
<evidence type="ECO:0000256" key="1">
    <source>
        <dbReference type="SAM" id="MobiDB-lite"/>
    </source>
</evidence>
<protein>
    <recommendedName>
        <fullName evidence="2">Chromo domain-containing protein</fullName>
    </recommendedName>
</protein>
<dbReference type="InterPro" id="IPR016197">
    <property type="entry name" value="Chromo-like_dom_sf"/>
</dbReference>
<dbReference type="EMBL" id="AUSU01002621">
    <property type="protein sequence ID" value="EPS68430.1"/>
    <property type="molecule type" value="Genomic_DNA"/>
</dbReference>
<evidence type="ECO:0000313" key="3">
    <source>
        <dbReference type="EMBL" id="EPS68430.1"/>
    </source>
</evidence>
<dbReference type="AlphaFoldDB" id="S8CNY5"/>
<dbReference type="OrthoDB" id="1918685at2759"/>
<name>S8CNY5_9LAMI</name>
<feature type="non-terminal residue" evidence="3">
    <location>
        <position position="65"/>
    </location>
</feature>
<organism evidence="3 4">
    <name type="scientific">Genlisea aurea</name>
    <dbReference type="NCBI Taxonomy" id="192259"/>
    <lineage>
        <taxon>Eukaryota</taxon>
        <taxon>Viridiplantae</taxon>
        <taxon>Streptophyta</taxon>
        <taxon>Embryophyta</taxon>
        <taxon>Tracheophyta</taxon>
        <taxon>Spermatophyta</taxon>
        <taxon>Magnoliopsida</taxon>
        <taxon>eudicotyledons</taxon>
        <taxon>Gunneridae</taxon>
        <taxon>Pentapetalae</taxon>
        <taxon>asterids</taxon>
        <taxon>lamiids</taxon>
        <taxon>Lamiales</taxon>
        <taxon>Lentibulariaceae</taxon>
        <taxon>Genlisea</taxon>
    </lineage>
</organism>